<evidence type="ECO:0000313" key="2">
    <source>
        <dbReference type="EMBL" id="AUX28248.1"/>
    </source>
</evidence>
<dbReference type="Pfam" id="PF05016">
    <property type="entry name" value="ParE_toxin"/>
    <property type="match status" value="1"/>
</dbReference>
<dbReference type="EMBL" id="CP012672">
    <property type="protein sequence ID" value="AUX28248.1"/>
    <property type="molecule type" value="Genomic_DNA"/>
</dbReference>
<dbReference type="InterPro" id="IPR035093">
    <property type="entry name" value="RelE/ParE_toxin_dom_sf"/>
</dbReference>
<evidence type="ECO:0000313" key="3">
    <source>
        <dbReference type="Proteomes" id="UP000295497"/>
    </source>
</evidence>
<dbReference type="Gene3D" id="3.30.2310.20">
    <property type="entry name" value="RelE-like"/>
    <property type="match status" value="1"/>
</dbReference>
<proteinExistence type="predicted"/>
<sequence length="103" mass="11648">MRVELHPEARAELRAAAIWYDERRPGLGDEFIAEVSSMLDTIGEATASFQIWPGTSPAPRSIRRAIVGRFPYVIAFEVHPEHTLVLAIAHAKRLPLYWLTRAL</sequence>
<reference evidence="2 3" key="1">
    <citation type="submission" date="2015-09" db="EMBL/GenBank/DDBJ databases">
        <title>Sorangium comparison.</title>
        <authorList>
            <person name="Zaburannyi N."/>
            <person name="Bunk B."/>
            <person name="Overmann J."/>
            <person name="Mueller R."/>
        </authorList>
    </citation>
    <scope>NUCLEOTIDE SEQUENCE [LARGE SCALE GENOMIC DNA]</scope>
    <source>
        <strain evidence="2 3">So ce836</strain>
    </source>
</reference>
<name>A0A4P2QFL2_SORCE</name>
<dbReference type="AlphaFoldDB" id="A0A4P2QFL2"/>
<evidence type="ECO:0008006" key="4">
    <source>
        <dbReference type="Google" id="ProtNLM"/>
    </source>
</evidence>
<evidence type="ECO:0000256" key="1">
    <source>
        <dbReference type="ARBA" id="ARBA00022649"/>
    </source>
</evidence>
<accession>A0A4P2QFL2</accession>
<protein>
    <recommendedName>
        <fullName evidence="4">Plasmid stabilization protein</fullName>
    </recommendedName>
</protein>
<gene>
    <name evidence="2" type="ORF">SOCE836_003160</name>
</gene>
<keyword evidence="1" id="KW-1277">Toxin-antitoxin system</keyword>
<dbReference type="InterPro" id="IPR007712">
    <property type="entry name" value="RelE/ParE_toxin"/>
</dbReference>
<organism evidence="2 3">
    <name type="scientific">Sorangium cellulosum</name>
    <name type="common">Polyangium cellulosum</name>
    <dbReference type="NCBI Taxonomy" id="56"/>
    <lineage>
        <taxon>Bacteria</taxon>
        <taxon>Pseudomonadati</taxon>
        <taxon>Myxococcota</taxon>
        <taxon>Polyangia</taxon>
        <taxon>Polyangiales</taxon>
        <taxon>Polyangiaceae</taxon>
        <taxon>Sorangium</taxon>
    </lineage>
</organism>
<dbReference type="Proteomes" id="UP000295497">
    <property type="component" value="Chromosome"/>
</dbReference>
<dbReference type="RefSeq" id="WP_129572629.1">
    <property type="nucleotide sequence ID" value="NZ_CP012672.1"/>
</dbReference>